<keyword evidence="4" id="KW-1185">Reference proteome</keyword>
<evidence type="ECO:0000256" key="2">
    <source>
        <dbReference type="SAM" id="SignalP"/>
    </source>
</evidence>
<keyword evidence="2" id="KW-0732">Signal</keyword>
<protein>
    <submittedName>
        <fullName evidence="3">Uncharacterized protein</fullName>
    </submittedName>
</protein>
<feature type="signal peptide" evidence="2">
    <location>
        <begin position="1"/>
        <end position="26"/>
    </location>
</feature>
<evidence type="ECO:0000313" key="4">
    <source>
        <dbReference type="Proteomes" id="UP001225596"/>
    </source>
</evidence>
<proteinExistence type="predicted"/>
<name>A0ABU1BQ88_9BURK</name>
<dbReference type="RefSeq" id="WP_338436540.1">
    <property type="nucleotide sequence ID" value="NZ_JAUYVH010000004.1"/>
</dbReference>
<feature type="compositionally biased region" description="Basic and acidic residues" evidence="1">
    <location>
        <begin position="29"/>
        <end position="38"/>
    </location>
</feature>
<comment type="caution">
    <text evidence="3">The sequence shown here is derived from an EMBL/GenBank/DDBJ whole genome shotgun (WGS) entry which is preliminary data.</text>
</comment>
<feature type="region of interest" description="Disordered" evidence="1">
    <location>
        <begin position="28"/>
        <end position="101"/>
    </location>
</feature>
<evidence type="ECO:0000256" key="1">
    <source>
        <dbReference type="SAM" id="MobiDB-lite"/>
    </source>
</evidence>
<feature type="compositionally biased region" description="Basic and acidic residues" evidence="1">
    <location>
        <begin position="46"/>
        <end position="61"/>
    </location>
</feature>
<feature type="chain" id="PRO_5047060410" evidence="2">
    <location>
        <begin position="27"/>
        <end position="101"/>
    </location>
</feature>
<organism evidence="3 4">
    <name type="scientific">Keguizhuia sedimenti</name>
    <dbReference type="NCBI Taxonomy" id="3064264"/>
    <lineage>
        <taxon>Bacteria</taxon>
        <taxon>Pseudomonadati</taxon>
        <taxon>Pseudomonadota</taxon>
        <taxon>Betaproteobacteria</taxon>
        <taxon>Burkholderiales</taxon>
        <taxon>Oxalobacteraceae</taxon>
        <taxon>Keguizhuia</taxon>
    </lineage>
</organism>
<gene>
    <name evidence="3" type="ORF">Q8A64_09335</name>
</gene>
<reference evidence="3 4" key="1">
    <citation type="submission" date="2023-08" db="EMBL/GenBank/DDBJ databases">
        <title>Oxalobacteraceae gen .nov., isolated from river sludge outside the plant.</title>
        <authorList>
            <person name="Zhao S.Y."/>
        </authorList>
    </citation>
    <scope>NUCLEOTIDE SEQUENCE [LARGE SCALE GENOMIC DNA]</scope>
    <source>
        <strain evidence="3 4">R-40</strain>
    </source>
</reference>
<evidence type="ECO:0000313" key="3">
    <source>
        <dbReference type="EMBL" id="MDQ9170611.1"/>
    </source>
</evidence>
<dbReference type="EMBL" id="JAUYVH010000004">
    <property type="protein sequence ID" value="MDQ9170611.1"/>
    <property type="molecule type" value="Genomic_DNA"/>
</dbReference>
<sequence length="101" mass="11708">MNVSRMIFRLFVPLAALFLATPFAHARPGNHEVREAVRESQQSPKSGRDTERYSRFYEPRSSDNSSGSDSSKKSGRMSPEERRALRQQINEAGQDLYYRRR</sequence>
<dbReference type="Proteomes" id="UP001225596">
    <property type="component" value="Unassembled WGS sequence"/>
</dbReference>
<accession>A0ABU1BQ88</accession>